<dbReference type="InterPro" id="IPR052898">
    <property type="entry name" value="ACAD10-like"/>
</dbReference>
<sequence>MAQRNGPIEGVVFDMGGVLTVDPFQGCLDYAGELNLPAGTFVDQLRGPEFAKVETGELSMREYLKFACRDVETRLGVAVDIRRLADCLAAGQRVRPEMVALIGDLASDGVKVGVLTNNAKEARSWWSSGVLPIKSFAAVVDSSEVGVRKPNPAIFSLLVERIACQPARLLYFDDVQENVDGAAICGLTARLFTQPDACREECVRHGLLRRVP</sequence>
<dbReference type="Proteomes" id="UP000510682">
    <property type="component" value="Chromosome"/>
</dbReference>
<gene>
    <name evidence="1" type="ORF">H0P51_13975</name>
</gene>
<dbReference type="CDD" id="cd02603">
    <property type="entry name" value="HAD_sEH-N_like"/>
    <property type="match status" value="1"/>
</dbReference>
<dbReference type="PANTHER" id="PTHR47829:SF1">
    <property type="entry name" value="HAD FAMILY PHOSPHATASE"/>
    <property type="match status" value="1"/>
</dbReference>
<dbReference type="Pfam" id="PF00702">
    <property type="entry name" value="Hydrolase"/>
    <property type="match status" value="1"/>
</dbReference>
<keyword evidence="2" id="KW-1185">Reference proteome</keyword>
<dbReference type="PANTHER" id="PTHR47829">
    <property type="entry name" value="HYDROLASE, PUTATIVE (AFU_ORTHOLOGUE AFUA_1G12880)-RELATED"/>
    <property type="match status" value="1"/>
</dbReference>
<dbReference type="SFLD" id="SFLDS00003">
    <property type="entry name" value="Haloacid_Dehalogenase"/>
    <property type="match status" value="1"/>
</dbReference>
<dbReference type="KEGG" id="mgor:H0P51_13975"/>
<reference evidence="1" key="2">
    <citation type="submission" date="2020-07" db="EMBL/GenBank/DDBJ databases">
        <authorList>
            <person name="Yu X."/>
        </authorList>
    </citation>
    <scope>NUCLEOTIDE SEQUENCE [LARGE SCALE GENOMIC DNA]</scope>
    <source>
        <strain evidence="1">24T</strain>
    </source>
</reference>
<dbReference type="EMBL" id="CP059165">
    <property type="protein sequence ID" value="QLL09856.1"/>
    <property type="molecule type" value="Genomic_DNA"/>
</dbReference>
<dbReference type="Gene3D" id="3.40.50.1000">
    <property type="entry name" value="HAD superfamily/HAD-like"/>
    <property type="match status" value="1"/>
</dbReference>
<dbReference type="AlphaFoldDB" id="A0A7D6IAL8"/>
<dbReference type="NCBIfam" id="TIGR01509">
    <property type="entry name" value="HAD-SF-IA-v3"/>
    <property type="match status" value="1"/>
</dbReference>
<protein>
    <submittedName>
        <fullName evidence="1">HAD family phosphatase</fullName>
    </submittedName>
</protein>
<proteinExistence type="predicted"/>
<organism evidence="1 2">
    <name type="scientific">Mycobacterium vicinigordonae</name>
    <dbReference type="NCBI Taxonomy" id="1719132"/>
    <lineage>
        <taxon>Bacteria</taxon>
        <taxon>Bacillati</taxon>
        <taxon>Actinomycetota</taxon>
        <taxon>Actinomycetes</taxon>
        <taxon>Mycobacteriales</taxon>
        <taxon>Mycobacteriaceae</taxon>
        <taxon>Mycobacterium</taxon>
    </lineage>
</organism>
<dbReference type="Gene3D" id="1.10.150.240">
    <property type="entry name" value="Putative phosphatase, domain 2"/>
    <property type="match status" value="1"/>
</dbReference>
<dbReference type="InterPro" id="IPR023214">
    <property type="entry name" value="HAD_sf"/>
</dbReference>
<dbReference type="InterPro" id="IPR006439">
    <property type="entry name" value="HAD-SF_hydro_IA"/>
</dbReference>
<name>A0A7D6IAL8_9MYCO</name>
<evidence type="ECO:0000313" key="2">
    <source>
        <dbReference type="Proteomes" id="UP000510682"/>
    </source>
</evidence>
<evidence type="ECO:0000313" key="1">
    <source>
        <dbReference type="EMBL" id="QLL09856.1"/>
    </source>
</evidence>
<dbReference type="SFLD" id="SFLDG01129">
    <property type="entry name" value="C1.5:_HAD__Beta-PGM__Phosphata"/>
    <property type="match status" value="1"/>
</dbReference>
<dbReference type="InterPro" id="IPR023198">
    <property type="entry name" value="PGP-like_dom2"/>
</dbReference>
<accession>A0A7D6IAL8</accession>
<dbReference type="PRINTS" id="PR00413">
    <property type="entry name" value="HADHALOGNASE"/>
</dbReference>
<dbReference type="InterPro" id="IPR036412">
    <property type="entry name" value="HAD-like_sf"/>
</dbReference>
<dbReference type="SUPFAM" id="SSF56784">
    <property type="entry name" value="HAD-like"/>
    <property type="match status" value="1"/>
</dbReference>
<reference evidence="1" key="1">
    <citation type="submission" date="2020-07" db="EMBL/GenBank/DDBJ databases">
        <title>Description of Mycobacterium gordonae subsp. intergordonae subsp.nov. and Mycobacterium gordonae subsp. gordonae subsp. nov.</title>
        <authorList>
            <person name="Huang H."/>
        </authorList>
    </citation>
    <scope>NUCLEOTIDE SEQUENCE [LARGE SCALE GENOMIC DNA]</scope>
    <source>
        <strain evidence="1">24T</strain>
    </source>
</reference>
<dbReference type="RefSeq" id="WP_180918602.1">
    <property type="nucleotide sequence ID" value="NZ_CP059165.1"/>
</dbReference>